<protein>
    <submittedName>
        <fullName evidence="3">GNAT family N-acetyltransferase</fullName>
    </submittedName>
</protein>
<dbReference type="SUPFAM" id="SSF55729">
    <property type="entry name" value="Acyl-CoA N-acyltransferases (Nat)"/>
    <property type="match status" value="1"/>
</dbReference>
<dbReference type="EMBL" id="QHLZ01000013">
    <property type="protein sequence ID" value="PXA64275.1"/>
    <property type="molecule type" value="Genomic_DNA"/>
</dbReference>
<dbReference type="PANTHER" id="PTHR43800:SF1">
    <property type="entry name" value="PEPTIDYL-LYSINE N-ACETYLTRANSFERASE YJAB"/>
    <property type="match status" value="1"/>
</dbReference>
<comment type="caution">
    <text evidence="3">The sequence shown here is derived from an EMBL/GenBank/DDBJ whole genome shotgun (WGS) entry which is preliminary data.</text>
</comment>
<dbReference type="Proteomes" id="UP000246303">
    <property type="component" value="Unassembled WGS sequence"/>
</dbReference>
<reference evidence="3 4" key="1">
    <citation type="submission" date="2018-05" db="EMBL/GenBank/DDBJ databases">
        <title>Genetic diversity of glacier-inhabiting Cryobacterium bacteria in China and description of Cryobacterium mengkeensis sp. nov. and Arthrobacter glacialis sp. nov.</title>
        <authorList>
            <person name="Liu Q."/>
            <person name="Xin Y.-H."/>
        </authorList>
    </citation>
    <scope>NUCLEOTIDE SEQUENCE [LARGE SCALE GENOMIC DNA]</scope>
    <source>
        <strain evidence="3 4">GP3</strain>
    </source>
</reference>
<dbReference type="OrthoDB" id="572496at2"/>
<name>A0A2V3DMU9_9MICC</name>
<dbReference type="Pfam" id="PF00583">
    <property type="entry name" value="Acetyltransf_1"/>
    <property type="match status" value="1"/>
</dbReference>
<evidence type="ECO:0000256" key="2">
    <source>
        <dbReference type="ARBA" id="ARBA00023315"/>
    </source>
</evidence>
<dbReference type="PROSITE" id="PS51186">
    <property type="entry name" value="GNAT"/>
    <property type="match status" value="1"/>
</dbReference>
<evidence type="ECO:0000313" key="3">
    <source>
        <dbReference type="EMBL" id="PXA64275.1"/>
    </source>
</evidence>
<dbReference type="InterPro" id="IPR000182">
    <property type="entry name" value="GNAT_dom"/>
</dbReference>
<evidence type="ECO:0000313" key="4">
    <source>
        <dbReference type="Proteomes" id="UP000246303"/>
    </source>
</evidence>
<dbReference type="InterPro" id="IPR016181">
    <property type="entry name" value="Acyl_CoA_acyltransferase"/>
</dbReference>
<keyword evidence="2" id="KW-0012">Acyltransferase</keyword>
<dbReference type="Gene3D" id="3.40.630.30">
    <property type="match status" value="1"/>
</dbReference>
<dbReference type="AlphaFoldDB" id="A0A2V3DMU9"/>
<sequence length="168" mass="17791">MLEIRPAALSEFSLLPELEAAADQAFGSLTPPLPYGNFPPPGTAVDYAGAFHIMVAGRPPVGFIRLEIVDGAAHLQQLAVSPDYARQGSGRALVAAAKAWAREAGFTSMTLITFKQVPFNAPFYARCGFTELRPEEYGQELAVLRTAEAAAGLEGMGARIAMKAVLPA</sequence>
<evidence type="ECO:0000256" key="1">
    <source>
        <dbReference type="ARBA" id="ARBA00022679"/>
    </source>
</evidence>
<dbReference type="RefSeq" id="WP_110107342.1">
    <property type="nucleotide sequence ID" value="NZ_JACBZZ010000001.1"/>
</dbReference>
<dbReference type="PANTHER" id="PTHR43800">
    <property type="entry name" value="PEPTIDYL-LYSINE N-ACETYLTRANSFERASE YJAB"/>
    <property type="match status" value="1"/>
</dbReference>
<keyword evidence="1 3" id="KW-0808">Transferase</keyword>
<keyword evidence="4" id="KW-1185">Reference proteome</keyword>
<proteinExistence type="predicted"/>
<dbReference type="GO" id="GO:0016747">
    <property type="term" value="F:acyltransferase activity, transferring groups other than amino-acyl groups"/>
    <property type="evidence" value="ECO:0007669"/>
    <property type="project" value="InterPro"/>
</dbReference>
<accession>A0A2V3DMU9</accession>
<organism evidence="3 4">
    <name type="scientific">Arthrobacter psychrochitiniphilus</name>
    <dbReference type="NCBI Taxonomy" id="291045"/>
    <lineage>
        <taxon>Bacteria</taxon>
        <taxon>Bacillati</taxon>
        <taxon>Actinomycetota</taxon>
        <taxon>Actinomycetes</taxon>
        <taxon>Micrococcales</taxon>
        <taxon>Micrococcaceae</taxon>
        <taxon>Arthrobacter</taxon>
    </lineage>
</organism>
<gene>
    <name evidence="3" type="ORF">CVS29_16040</name>
</gene>